<comment type="subunit">
    <text evidence="13">Subunit of dynactin, a multiprotein complex part of a tripartite complex with dynein and a adapter, such as BICDL1, BICD2 or HOOK3. The dynactin complex is built around ACTR1A/ACTB filament and consists of an actin-related filament composed of a shoulder domain, a pointed end and a barbed end. Its length is defined by its flexible shoulder domain. The soulder is composed of 2 DCTN1 subunits, 4 DCTN2 and 2 DCTN3. The 4 DCNT2 (via N-terminus) bind the ACTR1A filament and act as molecular rulers to determine the length. The pointed end is important for binding dynein-dynactin cargo adapters. Consists of 4 subunits: ACTR10, DCNT4, DCTN5 and DCTN6. The barbed end is composed of a CAPZA1:CAPZB heterodimers, which binds ACTR1A/ACTB filament and dynactin and stabilizes dynactin. Interacts with ATP7B, but not ATP7A, in a copper-dependent manner. Interacts with ANK2; this interaction is required for localization at costameres. Interacts with N4BP2L1.</text>
</comment>
<dbReference type="InterPro" id="IPR008603">
    <property type="entry name" value="DCTN4"/>
</dbReference>
<evidence type="ECO:0000256" key="4">
    <source>
        <dbReference type="ARBA" id="ARBA00022490"/>
    </source>
</evidence>
<evidence type="ECO:0000313" key="15">
    <source>
        <dbReference type="Proteomes" id="UP000738325"/>
    </source>
</evidence>
<keyword evidence="8" id="KW-0007">Acetylation</keyword>
<comment type="caution">
    <text evidence="14">The sequence shown here is derived from an EMBL/GenBank/DDBJ whole genome shotgun (WGS) entry which is preliminary data.</text>
</comment>
<evidence type="ECO:0000256" key="2">
    <source>
        <dbReference type="ARBA" id="ARBA00004529"/>
    </source>
</evidence>
<dbReference type="Pfam" id="PF05502">
    <property type="entry name" value="Dynactin_p62"/>
    <property type="match status" value="2"/>
</dbReference>
<evidence type="ECO:0000256" key="3">
    <source>
        <dbReference type="ARBA" id="ARBA00004657"/>
    </source>
</evidence>
<dbReference type="OrthoDB" id="2426244at2759"/>
<evidence type="ECO:0000256" key="9">
    <source>
        <dbReference type="ARBA" id="ARBA00023054"/>
    </source>
</evidence>
<dbReference type="GO" id="GO:0001725">
    <property type="term" value="C:stress fiber"/>
    <property type="evidence" value="ECO:0007669"/>
    <property type="project" value="UniProtKB-SubCell"/>
</dbReference>
<keyword evidence="5" id="KW-1017">Isopeptide bond</keyword>
<evidence type="ECO:0000256" key="10">
    <source>
        <dbReference type="ARBA" id="ARBA00023212"/>
    </source>
</evidence>
<keyword evidence="6" id="KW-0597">Phosphoprotein</keyword>
<proteinExistence type="inferred from homology"/>
<sequence length="360" mass="40150">MHPDAGQFPTGATAHGQYHLVCNMCQWNSLSIHMAFAKPTGLTDQLKKQEETSPDVMEFGRLKDHLEKYFRSKPGLTPSLLSSIQSGSIQSLRYATSPSHRSRTSDDMAHYVPAVQVMEDTENLERLMTAVNLSQTTTMKQRLGLLQRQPYSPERLQPKRIHLRIKKSRRCRTCRHILVNPEQKAHSIRFKINLVALNQIPNITIASIQPMIVQTLSRVILRFSNPRHEEVLVSVQHGDNAQPLHGVHIHSTTFTISPFNEVWEYEVGTIGAAPGNAQEDVFERTANSTSIAVDITPAVAGPVEIPLFVTFTFRTPKTPSEGSQLDVSGSTTTSEIEYIDKTVAFWTIIGFGEAVPTLAS</sequence>
<keyword evidence="9" id="KW-0175">Coiled coil</keyword>
<evidence type="ECO:0000256" key="7">
    <source>
        <dbReference type="ARBA" id="ARBA00022843"/>
    </source>
</evidence>
<gene>
    <name evidence="14" type="ORF">BGZ99_001258</name>
</gene>
<evidence type="ECO:0000256" key="13">
    <source>
        <dbReference type="ARBA" id="ARBA00093507"/>
    </source>
</evidence>
<evidence type="ECO:0000313" key="14">
    <source>
        <dbReference type="EMBL" id="KAG0324956.1"/>
    </source>
</evidence>
<evidence type="ECO:0000256" key="8">
    <source>
        <dbReference type="ARBA" id="ARBA00022990"/>
    </source>
</evidence>
<evidence type="ECO:0000256" key="1">
    <source>
        <dbReference type="ARBA" id="ARBA00004300"/>
    </source>
</evidence>
<keyword evidence="4" id="KW-0963">Cytoplasm</keyword>
<evidence type="ECO:0000256" key="5">
    <source>
        <dbReference type="ARBA" id="ARBA00022499"/>
    </source>
</evidence>
<dbReference type="Proteomes" id="UP000738325">
    <property type="component" value="Unassembled WGS sequence"/>
</dbReference>
<dbReference type="EMBL" id="JAAAIP010000130">
    <property type="protein sequence ID" value="KAG0324956.1"/>
    <property type="molecule type" value="Genomic_DNA"/>
</dbReference>
<evidence type="ECO:0000256" key="11">
    <source>
        <dbReference type="ARBA" id="ARBA00034776"/>
    </source>
</evidence>
<comment type="subcellular location">
    <subcellularLocation>
        <location evidence="1">Cytoplasm</location>
        <location evidence="1">Cytoskeleton</location>
        <location evidence="1">Microtubule organizing center</location>
        <location evidence="1">Centrosome</location>
    </subcellularLocation>
    <subcellularLocation>
        <location evidence="2">Cytoplasm</location>
        <location evidence="2">Cytoskeleton</location>
        <location evidence="2">Stress fiber</location>
    </subcellularLocation>
    <subcellularLocation>
        <location evidence="3">Cytoplasm</location>
        <location evidence="3">Myofibril</location>
    </subcellularLocation>
</comment>
<dbReference type="PANTHER" id="PTHR13034">
    <property type="entry name" value="DYNACTIN P62 SUBUNIT"/>
    <property type="match status" value="1"/>
</dbReference>
<protein>
    <recommendedName>
        <fullName evidence="12">Dynactin subunit 4</fullName>
    </recommendedName>
</protein>
<name>A0A9P6RRP2_9FUNG</name>
<evidence type="ECO:0000256" key="12">
    <source>
        <dbReference type="ARBA" id="ARBA00034864"/>
    </source>
</evidence>
<keyword evidence="7" id="KW-0832">Ubl conjugation</keyword>
<organism evidence="14 15">
    <name type="scientific">Dissophora globulifera</name>
    <dbReference type="NCBI Taxonomy" id="979702"/>
    <lineage>
        <taxon>Eukaryota</taxon>
        <taxon>Fungi</taxon>
        <taxon>Fungi incertae sedis</taxon>
        <taxon>Mucoromycota</taxon>
        <taxon>Mortierellomycotina</taxon>
        <taxon>Mortierellomycetes</taxon>
        <taxon>Mortierellales</taxon>
        <taxon>Mortierellaceae</taxon>
        <taxon>Dissophora</taxon>
    </lineage>
</organism>
<dbReference type="AlphaFoldDB" id="A0A9P6RRP2"/>
<keyword evidence="10" id="KW-0206">Cytoskeleton</keyword>
<dbReference type="PANTHER" id="PTHR13034:SF2">
    <property type="entry name" value="DYNACTIN SUBUNIT 4"/>
    <property type="match status" value="1"/>
</dbReference>
<keyword evidence="15" id="KW-1185">Reference proteome</keyword>
<dbReference type="GO" id="GO:0005869">
    <property type="term" value="C:dynactin complex"/>
    <property type="evidence" value="ECO:0007669"/>
    <property type="project" value="InterPro"/>
</dbReference>
<evidence type="ECO:0000256" key="6">
    <source>
        <dbReference type="ARBA" id="ARBA00022553"/>
    </source>
</evidence>
<comment type="similarity">
    <text evidence="11">Belongs to the dynactin subunit 4 family.</text>
</comment>
<reference evidence="14" key="1">
    <citation type="journal article" date="2020" name="Fungal Divers.">
        <title>Resolving the Mortierellaceae phylogeny through synthesis of multi-gene phylogenetics and phylogenomics.</title>
        <authorList>
            <person name="Vandepol N."/>
            <person name="Liber J."/>
            <person name="Desiro A."/>
            <person name="Na H."/>
            <person name="Kennedy M."/>
            <person name="Barry K."/>
            <person name="Grigoriev I.V."/>
            <person name="Miller A.N."/>
            <person name="O'Donnell K."/>
            <person name="Stajich J.E."/>
            <person name="Bonito G."/>
        </authorList>
    </citation>
    <scope>NUCLEOTIDE SEQUENCE</scope>
    <source>
        <strain evidence="14">REB-010B</strain>
    </source>
</reference>
<accession>A0A9P6RRP2</accession>